<feature type="transmembrane region" description="Helical" evidence="1">
    <location>
        <begin position="59"/>
        <end position="79"/>
    </location>
</feature>
<reference evidence="2 3" key="1">
    <citation type="submission" date="2016-08" db="EMBL/GenBank/DDBJ databases">
        <title>New Insights into Marine Group III Euryarchaeota, from dark to light.</title>
        <authorList>
            <person name="Haro-Moreno J.M."/>
            <person name="Rodriguez-Valera F."/>
            <person name="Lopez-Garcia P."/>
            <person name="Moreira D."/>
            <person name="Martin-Cuadrado A.B."/>
        </authorList>
    </citation>
    <scope>NUCLEOTIDE SEQUENCE [LARGE SCALE GENOMIC DNA]</scope>
    <source>
        <strain evidence="2">CG-Epi4</strain>
    </source>
</reference>
<evidence type="ECO:0000256" key="1">
    <source>
        <dbReference type="SAM" id="Phobius"/>
    </source>
</evidence>
<feature type="transmembrane region" description="Helical" evidence="1">
    <location>
        <begin position="115"/>
        <end position="136"/>
    </location>
</feature>
<dbReference type="Proteomes" id="UP000183375">
    <property type="component" value="Unassembled WGS sequence"/>
</dbReference>
<feature type="transmembrane region" description="Helical" evidence="1">
    <location>
        <begin position="210"/>
        <end position="229"/>
    </location>
</feature>
<feature type="transmembrane region" description="Helical" evidence="1">
    <location>
        <begin position="282"/>
        <end position="300"/>
    </location>
</feature>
<comment type="caution">
    <text evidence="2">The sequence shown here is derived from an EMBL/GenBank/DDBJ whole genome shotgun (WGS) entry which is preliminary data.</text>
</comment>
<dbReference type="AlphaFoldDB" id="A0A1J5TKQ2"/>
<feature type="transmembrane region" description="Helical" evidence="1">
    <location>
        <begin position="171"/>
        <end position="190"/>
    </location>
</feature>
<feature type="transmembrane region" description="Helical" evidence="1">
    <location>
        <begin position="445"/>
        <end position="465"/>
    </location>
</feature>
<sequence>MNRLILMRMLQEEIRLNTSFASGKGFFSFPILVMISGLLAILFSDVMIEDMGYRDYLQILHISAIFYGLFAGSLAFFGNEFLERIFGYFGLILGLSTTQPITQKKITLLYFCKEIIFYTLFTMLPALVGAIIGTIYTDISLTNLLAFSLTLYFSFCTGISFSYYISSFYRISLIQGISSAIIFIISYSVIFYNYEITGSLEWYLNRQINLLLLGAAIPIILSLVATMNIKEYKNTTSISIIGYKNRFKEYTQKYNWAKEIGIPGIIAKERIDLERSKTGTKMFFSFLFPLGFLTFMNWFLDRGLPIQIDFNTIFYGVMIGFFGTMLYSWLNSIDTPQFYSTLPITVSDIIRARLFLFGTITWWIPLIFMTLISYMSNELSLLPIGLIVMITVGIYIVNYTAMSTGLKTNSALFDAFVFIKFFLVSVPPMIAMTILSLAINHRPSTILVALSLICGILSLLSLAFYKKIESKWIAESFD</sequence>
<accession>A0A1J5TKQ2</accession>
<gene>
    <name evidence="2" type="ORF">BEU01_01090</name>
</gene>
<feature type="transmembrane region" description="Helical" evidence="1">
    <location>
        <begin position="354"/>
        <end position="375"/>
    </location>
</feature>
<feature type="transmembrane region" description="Helical" evidence="1">
    <location>
        <begin position="381"/>
        <end position="401"/>
    </location>
</feature>
<feature type="transmembrane region" description="Helical" evidence="1">
    <location>
        <begin position="413"/>
        <end position="439"/>
    </location>
</feature>
<name>A0A1J5TKQ2_9ARCH</name>
<evidence type="ECO:0000313" key="2">
    <source>
        <dbReference type="EMBL" id="OIR20715.1"/>
    </source>
</evidence>
<feature type="transmembrane region" description="Helical" evidence="1">
    <location>
        <begin position="142"/>
        <end position="164"/>
    </location>
</feature>
<proteinExistence type="predicted"/>
<feature type="transmembrane region" description="Helical" evidence="1">
    <location>
        <begin position="312"/>
        <end position="333"/>
    </location>
</feature>
<keyword evidence="1" id="KW-1133">Transmembrane helix</keyword>
<keyword evidence="1" id="KW-0812">Transmembrane</keyword>
<organism evidence="2 3">
    <name type="scientific">Marine Group III euryarchaeote CG-Epi4</name>
    <dbReference type="NCBI Taxonomy" id="1888998"/>
    <lineage>
        <taxon>Archaea</taxon>
        <taxon>Methanobacteriati</taxon>
        <taxon>Thermoplasmatota</taxon>
        <taxon>Thermoplasmata</taxon>
        <taxon>Candidatus Thermoprofundales</taxon>
    </lineage>
</organism>
<evidence type="ECO:0000313" key="3">
    <source>
        <dbReference type="Proteomes" id="UP000183375"/>
    </source>
</evidence>
<protein>
    <submittedName>
        <fullName evidence="2">Uncharacterized protein</fullName>
    </submittedName>
</protein>
<dbReference type="EMBL" id="MIYX01000019">
    <property type="protein sequence ID" value="OIR20715.1"/>
    <property type="molecule type" value="Genomic_DNA"/>
</dbReference>
<feature type="transmembrane region" description="Helical" evidence="1">
    <location>
        <begin position="26"/>
        <end position="47"/>
    </location>
</feature>
<keyword evidence="1" id="KW-0472">Membrane</keyword>